<name>A0A3B1CWQ5_9ZZZZ</name>
<evidence type="ECO:0000313" key="3">
    <source>
        <dbReference type="EMBL" id="VAX28933.1"/>
    </source>
</evidence>
<accession>A0A3B1CWQ5</accession>
<dbReference type="InterPro" id="IPR050955">
    <property type="entry name" value="Plant_Biomass_Hydrol_Est"/>
</dbReference>
<keyword evidence="2" id="KW-0378">Hydrolase</keyword>
<evidence type="ECO:0008006" key="4">
    <source>
        <dbReference type="Google" id="ProtNLM"/>
    </source>
</evidence>
<dbReference type="EMBL" id="UOGF01000044">
    <property type="protein sequence ID" value="VAX28933.1"/>
    <property type="molecule type" value="Genomic_DNA"/>
</dbReference>
<dbReference type="GO" id="GO:0016787">
    <property type="term" value="F:hydrolase activity"/>
    <property type="evidence" value="ECO:0007669"/>
    <property type="project" value="UniProtKB-KW"/>
</dbReference>
<dbReference type="InterPro" id="IPR000801">
    <property type="entry name" value="Esterase-like"/>
</dbReference>
<dbReference type="PANTHER" id="PTHR43037">
    <property type="entry name" value="UNNAMED PRODUCT-RELATED"/>
    <property type="match status" value="1"/>
</dbReference>
<dbReference type="Pfam" id="PF00756">
    <property type="entry name" value="Esterase"/>
    <property type="match status" value="1"/>
</dbReference>
<dbReference type="InterPro" id="IPR029058">
    <property type="entry name" value="AB_hydrolase_fold"/>
</dbReference>
<evidence type="ECO:0000256" key="1">
    <source>
        <dbReference type="ARBA" id="ARBA00022729"/>
    </source>
</evidence>
<sequence length="425" mass="47062">MIKRMFMTFMVVLSATVDVNAKTASNAAEDFNLVVQQYLLSSDAAQSAVFFKEVLAHPALTISNLEDAIKTGRVYPAKPSTGFLHKSIEVAGFKMSYAMHVPPNYDVKKSYPLIVCLHGAGFVGDSYIDRWQSRLGSDVILVCPTIQGGAWWSPQGENLVLDVIDAVSSEYHVDPEKVFLTGMSNGGIGVYLVGMFHADRFAAIAPMAGGIPNEIFPFLKNFSATGIYIIHGAHDQVMPVRLSQELSAYLEDAEIPHTYREHGKEHPRAGGHFFPREELPALVKWFNGQRRIATPVRIESVRDVNHLAPFYWTEINQISGKVADVQKSLFNNDEVELVKNGSFASLTTEIEGNTVNVESARVGKFTLFFNNRLVDFSKPVRVVVNGKTYFEGQLTESPAFLLEEAKRRGDGVSFYAASVQIDLSK</sequence>
<gene>
    <name evidence="3" type="ORF">MNBD_NITROSPIRAE01-1639</name>
</gene>
<dbReference type="PANTHER" id="PTHR43037:SF5">
    <property type="entry name" value="FERULOYL ESTERASE"/>
    <property type="match status" value="1"/>
</dbReference>
<evidence type="ECO:0000256" key="2">
    <source>
        <dbReference type="ARBA" id="ARBA00022801"/>
    </source>
</evidence>
<proteinExistence type="predicted"/>
<keyword evidence="1" id="KW-0732">Signal</keyword>
<dbReference type="SUPFAM" id="SSF53474">
    <property type="entry name" value="alpha/beta-Hydrolases"/>
    <property type="match status" value="1"/>
</dbReference>
<organism evidence="3">
    <name type="scientific">hydrothermal vent metagenome</name>
    <dbReference type="NCBI Taxonomy" id="652676"/>
    <lineage>
        <taxon>unclassified sequences</taxon>
        <taxon>metagenomes</taxon>
        <taxon>ecological metagenomes</taxon>
    </lineage>
</organism>
<protein>
    <recommendedName>
        <fullName evidence="4">Phospholipase/carboxylesterase/thioesterase domain-containing protein</fullName>
    </recommendedName>
</protein>
<reference evidence="3" key="1">
    <citation type="submission" date="2018-06" db="EMBL/GenBank/DDBJ databases">
        <authorList>
            <person name="Zhirakovskaya E."/>
        </authorList>
    </citation>
    <scope>NUCLEOTIDE SEQUENCE</scope>
</reference>
<dbReference type="AlphaFoldDB" id="A0A3B1CWQ5"/>
<dbReference type="Gene3D" id="3.40.50.1820">
    <property type="entry name" value="alpha/beta hydrolase"/>
    <property type="match status" value="1"/>
</dbReference>